<evidence type="ECO:0000313" key="3">
    <source>
        <dbReference type="Proteomes" id="UP001197741"/>
    </source>
</evidence>
<dbReference type="PROSITE" id="PS50943">
    <property type="entry name" value="HTH_CROC1"/>
    <property type="match status" value="1"/>
</dbReference>
<dbReference type="CDD" id="cd00093">
    <property type="entry name" value="HTH_XRE"/>
    <property type="match status" value="1"/>
</dbReference>
<evidence type="ECO:0000259" key="1">
    <source>
        <dbReference type="PROSITE" id="PS50943"/>
    </source>
</evidence>
<reference evidence="2" key="1">
    <citation type="submission" date="2021-10" db="EMBL/GenBank/DDBJ databases">
        <title>Collection of gut derived symbiotic bacterial strains cultured from healthy donors.</title>
        <authorList>
            <person name="Lin H."/>
            <person name="Littmann E."/>
            <person name="Kohout C."/>
            <person name="Pamer E.G."/>
        </authorList>
    </citation>
    <scope>NUCLEOTIDE SEQUENCE</scope>
    <source>
        <strain evidence="2">DFI.7.28A</strain>
    </source>
</reference>
<dbReference type="InterPro" id="IPR001387">
    <property type="entry name" value="Cro/C1-type_HTH"/>
</dbReference>
<dbReference type="SMART" id="SM00530">
    <property type="entry name" value="HTH_XRE"/>
    <property type="match status" value="1"/>
</dbReference>
<dbReference type="InterPro" id="IPR010982">
    <property type="entry name" value="Lambda_DNA-bd_dom_sf"/>
</dbReference>
<dbReference type="RefSeq" id="WP_306782612.1">
    <property type="nucleotide sequence ID" value="NZ_JAJCJQ010000001.1"/>
</dbReference>
<feature type="domain" description="HTH cro/C1-type" evidence="1">
    <location>
        <begin position="12"/>
        <end position="66"/>
    </location>
</feature>
<dbReference type="AlphaFoldDB" id="A0AAW4UME4"/>
<evidence type="ECO:0000313" key="2">
    <source>
        <dbReference type="EMBL" id="MCB6959291.1"/>
    </source>
</evidence>
<comment type="caution">
    <text evidence="2">The sequence shown here is derived from an EMBL/GenBank/DDBJ whole genome shotgun (WGS) entry which is preliminary data.</text>
</comment>
<dbReference type="SUPFAM" id="SSF47413">
    <property type="entry name" value="lambda repressor-like DNA-binding domains"/>
    <property type="match status" value="1"/>
</dbReference>
<dbReference type="Proteomes" id="UP001197741">
    <property type="component" value="Unassembled WGS sequence"/>
</dbReference>
<organism evidence="2 3">
    <name type="scientific">Agathobacter rectalis</name>
    <dbReference type="NCBI Taxonomy" id="39491"/>
    <lineage>
        <taxon>Bacteria</taxon>
        <taxon>Bacillati</taxon>
        <taxon>Bacillota</taxon>
        <taxon>Clostridia</taxon>
        <taxon>Lachnospirales</taxon>
        <taxon>Lachnospiraceae</taxon>
        <taxon>Agathobacter</taxon>
    </lineage>
</organism>
<dbReference type="GO" id="GO:0003677">
    <property type="term" value="F:DNA binding"/>
    <property type="evidence" value="ECO:0007669"/>
    <property type="project" value="InterPro"/>
</dbReference>
<gene>
    <name evidence="2" type="ORF">LIZ82_00065</name>
</gene>
<accession>A0AAW4UME4</accession>
<dbReference type="Pfam" id="PF01381">
    <property type="entry name" value="HTH_3"/>
    <property type="match status" value="1"/>
</dbReference>
<protein>
    <submittedName>
        <fullName evidence="2">Helix-turn-helix transcriptional regulator</fullName>
    </submittedName>
</protein>
<name>A0AAW4UME4_9FIRM</name>
<dbReference type="Gene3D" id="1.10.260.40">
    <property type="entry name" value="lambda repressor-like DNA-binding domains"/>
    <property type="match status" value="1"/>
</dbReference>
<dbReference type="EMBL" id="JAJCJQ010000001">
    <property type="protein sequence ID" value="MCB6959291.1"/>
    <property type="molecule type" value="Genomic_DNA"/>
</dbReference>
<proteinExistence type="predicted"/>
<sequence length="170" mass="19696">MQNESNELHAIIKRLRIQKDYTKEQVAKYLEVEVSTYSDYELARRTPDIKGLRKLAELYGLNNELLGARLPIVARTVYPEDVLLQLERAIATCPERAGNYLQDKKAYDMLKAALDPVLEIRNNALDLPNIDLKKYTTPFSNQTIKTVELDMRAEKLIIECIEKQNDLLDW</sequence>